<comment type="similarity">
    <text evidence="1">Belongs to the TRAFAC class OBG-HflX-like GTPase superfamily. OBG GTPase family.</text>
</comment>
<sequence>MFCFRFEIEILEPAEGDAKTESSCVILLLIRRLATLGWMMLKGSLFCFLKRPLTQDFITCYLCTNATYVKPKKSKEVSVRKNGHFVDYIELQVCGGKGGNGMLSFSSLPHREWAGPDGGDGGHGGHVIFKVSHNIKSLSHLKRSEKAANGVNGKTRQRHGQNADHRYIEVPKGTVIKSENGGLLASLDKEDDVFIAARGGAGGKGNHFFLSNENRAPAVAEVGAEGQVREVKVELKTMAHFGLIGFPNAGKSTLLRAISRARPAVSAFPFTTLNPHVGMILYDDHEQIAVADIPGLIPGAHLNRGLGMDFLRHIERCLCLVYVLDLGIGSLNNEQQKQPDPVASGGLSPYDQLKKLRYELEQYQPGLSGRPSLLLANKVDLPGAQSKVEELQAKLDEEQTQHEQMGNVGKEVQLKPALKVLGVSAKRTIGIEQLLHELRVIYDKYHVLDQDVHN</sequence>
<dbReference type="SUPFAM" id="SSF82051">
    <property type="entry name" value="Obg GTP-binding protein N-terminal domain"/>
    <property type="match status" value="1"/>
</dbReference>
<dbReference type="PROSITE" id="PS51710">
    <property type="entry name" value="G_OBG"/>
    <property type="match status" value="1"/>
</dbReference>
<evidence type="ECO:0000259" key="7">
    <source>
        <dbReference type="PROSITE" id="PS51883"/>
    </source>
</evidence>
<dbReference type="FunFam" id="2.70.210.12:FF:000001">
    <property type="entry name" value="GTPase Obg"/>
    <property type="match status" value="1"/>
</dbReference>
<evidence type="ECO:0000256" key="1">
    <source>
        <dbReference type="ARBA" id="ARBA00007699"/>
    </source>
</evidence>
<dbReference type="GO" id="GO:0005525">
    <property type="term" value="F:GTP binding"/>
    <property type="evidence" value="ECO:0007669"/>
    <property type="project" value="UniProtKB-KW"/>
</dbReference>
<dbReference type="NCBIfam" id="NF008956">
    <property type="entry name" value="PRK12299.1"/>
    <property type="match status" value="1"/>
</dbReference>
<dbReference type="Pfam" id="PF01926">
    <property type="entry name" value="MMR_HSR1"/>
    <property type="match status" value="1"/>
</dbReference>
<feature type="domain" description="Obg" evidence="7">
    <location>
        <begin position="83"/>
        <end position="238"/>
    </location>
</feature>
<evidence type="ECO:0000256" key="2">
    <source>
        <dbReference type="ARBA" id="ARBA00022517"/>
    </source>
</evidence>
<keyword evidence="4" id="KW-0342">GTP-binding</keyword>
<reference evidence="8 9" key="1">
    <citation type="submission" date="2019-01" db="EMBL/GenBank/DDBJ databases">
        <title>A draft genome assembly of the solar-powered sea slug Elysia chlorotica.</title>
        <authorList>
            <person name="Cai H."/>
            <person name="Li Q."/>
            <person name="Fang X."/>
            <person name="Li J."/>
            <person name="Curtis N.E."/>
            <person name="Altenburger A."/>
            <person name="Shibata T."/>
            <person name="Feng M."/>
            <person name="Maeda T."/>
            <person name="Schwartz J.A."/>
            <person name="Shigenobu S."/>
            <person name="Lundholm N."/>
            <person name="Nishiyama T."/>
            <person name="Yang H."/>
            <person name="Hasebe M."/>
            <person name="Li S."/>
            <person name="Pierce S.K."/>
            <person name="Wang J."/>
        </authorList>
    </citation>
    <scope>NUCLEOTIDE SEQUENCE [LARGE SCALE GENOMIC DNA]</scope>
    <source>
        <strain evidence="8">EC2010</strain>
        <tissue evidence="8">Whole organism of an adult</tissue>
    </source>
</reference>
<dbReference type="Gene3D" id="3.40.50.300">
    <property type="entry name" value="P-loop containing nucleotide triphosphate hydrolases"/>
    <property type="match status" value="1"/>
</dbReference>
<dbReference type="EMBL" id="RQTK01000024">
    <property type="protein sequence ID" value="RUS90790.1"/>
    <property type="molecule type" value="Genomic_DNA"/>
</dbReference>
<accession>A0A3S1BTA9</accession>
<dbReference type="PRINTS" id="PR00326">
    <property type="entry name" value="GTP1OBG"/>
</dbReference>
<keyword evidence="5" id="KW-0175">Coiled coil</keyword>
<dbReference type="PROSITE" id="PS51883">
    <property type="entry name" value="OBG"/>
    <property type="match status" value="1"/>
</dbReference>
<name>A0A3S1BTA9_ELYCH</name>
<protein>
    <recommendedName>
        <fullName evidence="10">OBG-type G domain-containing protein</fullName>
    </recommendedName>
</protein>
<evidence type="ECO:0008006" key="10">
    <source>
        <dbReference type="Google" id="ProtNLM"/>
    </source>
</evidence>
<dbReference type="PANTHER" id="PTHR11702">
    <property type="entry name" value="DEVELOPMENTALLY REGULATED GTP-BINDING PROTEIN-RELATED"/>
    <property type="match status" value="1"/>
</dbReference>
<gene>
    <name evidence="8" type="ORF">EGW08_001409</name>
</gene>
<dbReference type="InterPro" id="IPR045086">
    <property type="entry name" value="OBG_GTPase"/>
</dbReference>
<organism evidence="8 9">
    <name type="scientific">Elysia chlorotica</name>
    <name type="common">Eastern emerald elysia</name>
    <name type="synonym">Sea slug</name>
    <dbReference type="NCBI Taxonomy" id="188477"/>
    <lineage>
        <taxon>Eukaryota</taxon>
        <taxon>Metazoa</taxon>
        <taxon>Spiralia</taxon>
        <taxon>Lophotrochozoa</taxon>
        <taxon>Mollusca</taxon>
        <taxon>Gastropoda</taxon>
        <taxon>Heterobranchia</taxon>
        <taxon>Euthyneura</taxon>
        <taxon>Panpulmonata</taxon>
        <taxon>Sacoglossa</taxon>
        <taxon>Placobranchoidea</taxon>
        <taxon>Plakobranchidae</taxon>
        <taxon>Elysia</taxon>
    </lineage>
</organism>
<dbReference type="InterPro" id="IPR031167">
    <property type="entry name" value="G_OBG"/>
</dbReference>
<dbReference type="AlphaFoldDB" id="A0A3S1BTA9"/>
<dbReference type="STRING" id="188477.A0A3S1BTA9"/>
<dbReference type="Pfam" id="PF01018">
    <property type="entry name" value="GTP1_OBG"/>
    <property type="match status" value="1"/>
</dbReference>
<dbReference type="InterPro" id="IPR027417">
    <property type="entry name" value="P-loop_NTPase"/>
</dbReference>
<keyword evidence="2" id="KW-0690">Ribosome biogenesis</keyword>
<dbReference type="NCBIfam" id="TIGR02729">
    <property type="entry name" value="Obg_CgtA"/>
    <property type="match status" value="1"/>
</dbReference>
<dbReference type="CDD" id="cd01898">
    <property type="entry name" value="Obg"/>
    <property type="match status" value="1"/>
</dbReference>
<dbReference type="GO" id="GO:0005739">
    <property type="term" value="C:mitochondrion"/>
    <property type="evidence" value="ECO:0007669"/>
    <property type="project" value="TreeGrafter"/>
</dbReference>
<evidence type="ECO:0000259" key="6">
    <source>
        <dbReference type="PROSITE" id="PS51710"/>
    </source>
</evidence>
<dbReference type="SUPFAM" id="SSF52540">
    <property type="entry name" value="P-loop containing nucleoside triphosphate hydrolases"/>
    <property type="match status" value="1"/>
</dbReference>
<dbReference type="InterPro" id="IPR006073">
    <property type="entry name" value="GTP-bd"/>
</dbReference>
<evidence type="ECO:0000256" key="3">
    <source>
        <dbReference type="ARBA" id="ARBA00022741"/>
    </source>
</evidence>
<dbReference type="InterPro" id="IPR006169">
    <property type="entry name" value="GTP1_OBG_dom"/>
</dbReference>
<dbReference type="InterPro" id="IPR036726">
    <property type="entry name" value="GTP1_OBG_dom_sf"/>
</dbReference>
<dbReference type="InterPro" id="IPR014100">
    <property type="entry name" value="GTP-bd_Obg/CgtA"/>
</dbReference>
<feature type="domain" description="OBG-type G" evidence="6">
    <location>
        <begin position="239"/>
        <end position="443"/>
    </location>
</feature>
<feature type="coiled-coil region" evidence="5">
    <location>
        <begin position="381"/>
        <end position="408"/>
    </location>
</feature>
<dbReference type="Proteomes" id="UP000271974">
    <property type="component" value="Unassembled WGS sequence"/>
</dbReference>
<dbReference type="GO" id="GO:0000287">
    <property type="term" value="F:magnesium ion binding"/>
    <property type="evidence" value="ECO:0007669"/>
    <property type="project" value="InterPro"/>
</dbReference>
<comment type="caution">
    <text evidence="8">The sequence shown here is derived from an EMBL/GenBank/DDBJ whole genome shotgun (WGS) entry which is preliminary data.</text>
</comment>
<proteinExistence type="inferred from homology"/>
<dbReference type="GO" id="GO:0042254">
    <property type="term" value="P:ribosome biogenesis"/>
    <property type="evidence" value="ECO:0007669"/>
    <property type="project" value="UniProtKB-UniRule"/>
</dbReference>
<keyword evidence="9" id="KW-1185">Reference proteome</keyword>
<dbReference type="GO" id="GO:0003924">
    <property type="term" value="F:GTPase activity"/>
    <property type="evidence" value="ECO:0007669"/>
    <property type="project" value="InterPro"/>
</dbReference>
<dbReference type="OrthoDB" id="347018at2759"/>
<evidence type="ECO:0000313" key="9">
    <source>
        <dbReference type="Proteomes" id="UP000271974"/>
    </source>
</evidence>
<keyword evidence="3" id="KW-0547">Nucleotide-binding</keyword>
<evidence type="ECO:0000256" key="4">
    <source>
        <dbReference type="ARBA" id="ARBA00023134"/>
    </source>
</evidence>
<dbReference type="PANTHER" id="PTHR11702:SF31">
    <property type="entry name" value="MITOCHONDRIAL RIBOSOME-ASSOCIATED GTPASE 2"/>
    <property type="match status" value="1"/>
</dbReference>
<evidence type="ECO:0000313" key="8">
    <source>
        <dbReference type="EMBL" id="RUS90790.1"/>
    </source>
</evidence>
<dbReference type="Gene3D" id="2.70.210.12">
    <property type="entry name" value="GTP1/OBG domain"/>
    <property type="match status" value="1"/>
</dbReference>
<evidence type="ECO:0000256" key="5">
    <source>
        <dbReference type="SAM" id="Coils"/>
    </source>
</evidence>